<dbReference type="InterPro" id="IPR046860">
    <property type="entry name" value="SnoaL_5"/>
</dbReference>
<dbReference type="Pfam" id="PF20409">
    <property type="entry name" value="SnoaL_5"/>
    <property type="match status" value="1"/>
</dbReference>
<protein>
    <submittedName>
        <fullName evidence="2">Ketosteroid isomerase-like protein</fullName>
    </submittedName>
</protein>
<gene>
    <name evidence="2" type="ORF">J2800_004233</name>
</gene>
<evidence type="ECO:0000259" key="1">
    <source>
        <dbReference type="Pfam" id="PF20409"/>
    </source>
</evidence>
<feature type="domain" description="SnoaL-like" evidence="1">
    <location>
        <begin position="1"/>
        <end position="117"/>
    </location>
</feature>
<proteinExistence type="predicted"/>
<dbReference type="Proteomes" id="UP001262754">
    <property type="component" value="Unassembled WGS sequence"/>
</dbReference>
<accession>A0ABU1N5B4</accession>
<evidence type="ECO:0000313" key="2">
    <source>
        <dbReference type="EMBL" id="MDR6533467.1"/>
    </source>
</evidence>
<name>A0ABU1N5B4_9CAUL</name>
<dbReference type="SUPFAM" id="SSF54427">
    <property type="entry name" value="NTF2-like"/>
    <property type="match status" value="1"/>
</dbReference>
<sequence length="117" mass="12797">MSIQDIAADLTALCKAGKFDEAGEKYWADDVVSVEAMPGDMARVAGKAAVRGKGEWWAANNEVHGFTITGPFVNGDQFVVGFKMDVTPKATGQRTTLDEVGLYTIRDGKIVEERFFY</sequence>
<dbReference type="InterPro" id="IPR032710">
    <property type="entry name" value="NTF2-like_dom_sf"/>
</dbReference>
<reference evidence="2 3" key="1">
    <citation type="submission" date="2023-07" db="EMBL/GenBank/DDBJ databases">
        <title>Sorghum-associated microbial communities from plants grown in Nebraska, USA.</title>
        <authorList>
            <person name="Schachtman D."/>
        </authorList>
    </citation>
    <scope>NUCLEOTIDE SEQUENCE [LARGE SCALE GENOMIC DNA]</scope>
    <source>
        <strain evidence="2 3">DS2154</strain>
    </source>
</reference>
<dbReference type="RefSeq" id="WP_163230141.1">
    <property type="nucleotide sequence ID" value="NZ_BMLD01000015.1"/>
</dbReference>
<dbReference type="Gene3D" id="3.10.450.50">
    <property type="match status" value="1"/>
</dbReference>
<dbReference type="EMBL" id="JAVDRL010000013">
    <property type="protein sequence ID" value="MDR6533467.1"/>
    <property type="molecule type" value="Genomic_DNA"/>
</dbReference>
<evidence type="ECO:0000313" key="3">
    <source>
        <dbReference type="Proteomes" id="UP001262754"/>
    </source>
</evidence>
<keyword evidence="3" id="KW-1185">Reference proteome</keyword>
<comment type="caution">
    <text evidence="2">The sequence shown here is derived from an EMBL/GenBank/DDBJ whole genome shotgun (WGS) entry which is preliminary data.</text>
</comment>
<organism evidence="2 3">
    <name type="scientific">Caulobacter rhizosphaerae</name>
    <dbReference type="NCBI Taxonomy" id="2010972"/>
    <lineage>
        <taxon>Bacteria</taxon>
        <taxon>Pseudomonadati</taxon>
        <taxon>Pseudomonadota</taxon>
        <taxon>Alphaproteobacteria</taxon>
        <taxon>Caulobacterales</taxon>
        <taxon>Caulobacteraceae</taxon>
        <taxon>Caulobacter</taxon>
    </lineage>
</organism>